<dbReference type="InterPro" id="IPR035919">
    <property type="entry name" value="EAL_sf"/>
</dbReference>
<name>A0A9X1LFX5_9GAMM</name>
<dbReference type="Gene3D" id="3.20.20.450">
    <property type="entry name" value="EAL domain"/>
    <property type="match status" value="1"/>
</dbReference>
<keyword evidence="3" id="KW-1185">Reference proteome</keyword>
<dbReference type="AlphaFoldDB" id="A0A9X1LFX5"/>
<dbReference type="Pfam" id="PF00563">
    <property type="entry name" value="EAL"/>
    <property type="match status" value="1"/>
</dbReference>
<accession>A0A9X1LFX5</accession>
<protein>
    <submittedName>
        <fullName evidence="2">EAL domain-containing protein</fullName>
    </submittedName>
</protein>
<dbReference type="InterPro" id="IPR050706">
    <property type="entry name" value="Cyclic-di-GMP_PDE-like"/>
</dbReference>
<dbReference type="PANTHER" id="PTHR33121:SF70">
    <property type="entry name" value="SIGNALING PROTEIN YKOW"/>
    <property type="match status" value="1"/>
</dbReference>
<dbReference type="PANTHER" id="PTHR33121">
    <property type="entry name" value="CYCLIC DI-GMP PHOSPHODIESTERASE PDEF"/>
    <property type="match status" value="1"/>
</dbReference>
<evidence type="ECO:0000313" key="3">
    <source>
        <dbReference type="Proteomes" id="UP001139095"/>
    </source>
</evidence>
<evidence type="ECO:0000313" key="2">
    <source>
        <dbReference type="EMBL" id="MCB5163226.1"/>
    </source>
</evidence>
<feature type="domain" description="EAL" evidence="1">
    <location>
        <begin position="1"/>
        <end position="116"/>
    </location>
</feature>
<reference evidence="2" key="1">
    <citation type="submission" date="2021-10" db="EMBL/GenBank/DDBJ databases">
        <title>Marinomonas pontica sp. nov., isolated from the Black Sea.</title>
        <authorList>
            <person name="Zhao L.-H."/>
            <person name="Xue J.-H."/>
        </authorList>
    </citation>
    <scope>NUCLEOTIDE SEQUENCE</scope>
    <source>
        <strain evidence="2">E8</strain>
    </source>
</reference>
<evidence type="ECO:0000259" key="1">
    <source>
        <dbReference type="PROSITE" id="PS50883"/>
    </source>
</evidence>
<dbReference type="InterPro" id="IPR001633">
    <property type="entry name" value="EAL_dom"/>
</dbReference>
<comment type="caution">
    <text evidence="2">The sequence shown here is derived from an EMBL/GenBank/DDBJ whole genome shotgun (WGS) entry which is preliminary data.</text>
</comment>
<gene>
    <name evidence="2" type="ORF">LG368_15325</name>
</gene>
<dbReference type="PROSITE" id="PS50883">
    <property type="entry name" value="EAL"/>
    <property type="match status" value="1"/>
</dbReference>
<dbReference type="EMBL" id="JAJATW010000069">
    <property type="protein sequence ID" value="MCB5163226.1"/>
    <property type="molecule type" value="Genomic_DNA"/>
</dbReference>
<proteinExistence type="predicted"/>
<sequence length="116" mass="13272">MSLVIHWFSLTVPCLFIITNEATTILTQGGLKKIDFETVKINSNFVEEINVTDHDEKKFLNAIIAMIKNLNINLICEGIENKQQIDYLLQRGCTLGQGFYYSKAMPRNDILNYLSL</sequence>
<dbReference type="Proteomes" id="UP001139095">
    <property type="component" value="Unassembled WGS sequence"/>
</dbReference>
<dbReference type="GO" id="GO:0071111">
    <property type="term" value="F:cyclic-guanylate-specific phosphodiesterase activity"/>
    <property type="evidence" value="ECO:0007669"/>
    <property type="project" value="InterPro"/>
</dbReference>
<organism evidence="2 3">
    <name type="scientific">Marinomonas algarum</name>
    <dbReference type="NCBI Taxonomy" id="2883105"/>
    <lineage>
        <taxon>Bacteria</taxon>
        <taxon>Pseudomonadati</taxon>
        <taxon>Pseudomonadota</taxon>
        <taxon>Gammaproteobacteria</taxon>
        <taxon>Oceanospirillales</taxon>
        <taxon>Oceanospirillaceae</taxon>
        <taxon>Marinomonas</taxon>
    </lineage>
</organism>
<dbReference type="RefSeq" id="WP_226755553.1">
    <property type="nucleotide sequence ID" value="NZ_JAJATW010000069.1"/>
</dbReference>
<dbReference type="SUPFAM" id="SSF141868">
    <property type="entry name" value="EAL domain-like"/>
    <property type="match status" value="1"/>
</dbReference>